<evidence type="ECO:0000313" key="4">
    <source>
        <dbReference type="Proteomes" id="UP000244225"/>
    </source>
</evidence>
<dbReference type="AlphaFoldDB" id="A0A2T5YD57"/>
<organism evidence="3 4">
    <name type="scientific">Pontibacter mucosus</name>
    <dbReference type="NCBI Taxonomy" id="1649266"/>
    <lineage>
        <taxon>Bacteria</taxon>
        <taxon>Pseudomonadati</taxon>
        <taxon>Bacteroidota</taxon>
        <taxon>Cytophagia</taxon>
        <taxon>Cytophagales</taxon>
        <taxon>Hymenobacteraceae</taxon>
        <taxon>Pontibacter</taxon>
    </lineage>
</organism>
<dbReference type="Proteomes" id="UP000244225">
    <property type="component" value="Unassembled WGS sequence"/>
</dbReference>
<gene>
    <name evidence="3" type="ORF">C8N40_111142</name>
</gene>
<dbReference type="PROSITE" id="PS51257">
    <property type="entry name" value="PROKAR_LIPOPROTEIN"/>
    <property type="match status" value="1"/>
</dbReference>
<accession>A0A2T5YD57</accession>
<evidence type="ECO:0000313" key="3">
    <source>
        <dbReference type="EMBL" id="PTX14477.1"/>
    </source>
</evidence>
<evidence type="ECO:0000256" key="1">
    <source>
        <dbReference type="SAM" id="Phobius"/>
    </source>
</evidence>
<feature type="transmembrane region" description="Helical" evidence="1">
    <location>
        <begin position="158"/>
        <end position="175"/>
    </location>
</feature>
<keyword evidence="2" id="KW-0732">Signal</keyword>
<dbReference type="RefSeq" id="WP_108213401.1">
    <property type="nucleotide sequence ID" value="NZ_QBKI01000011.1"/>
</dbReference>
<protein>
    <submittedName>
        <fullName evidence="3">Uncharacterized protein</fullName>
    </submittedName>
</protein>
<proteinExistence type="predicted"/>
<keyword evidence="1" id="KW-0812">Transmembrane</keyword>
<sequence length="181" mass="20322">MKRLIPPLLLLMVSSCISLDKAIQVATKSESHAEATQQALNDKHRLVVAENCSQLYPVAESEVIPGKEEVAEETVEDTPVTVPCKDSKGQSIKEVVCPPAKTTIRTVTRTDTIRVRDTAKEASLLLREERVKEELLREKKAHLLTMEERDKYKKQRNTLLYIVGIAVVLVVLAGLRRLRIV</sequence>
<reference evidence="3 4" key="1">
    <citation type="submission" date="2018-04" db="EMBL/GenBank/DDBJ databases">
        <title>Genomic Encyclopedia of Archaeal and Bacterial Type Strains, Phase II (KMG-II): from individual species to whole genera.</title>
        <authorList>
            <person name="Goeker M."/>
        </authorList>
    </citation>
    <scope>NUCLEOTIDE SEQUENCE [LARGE SCALE GENOMIC DNA]</scope>
    <source>
        <strain evidence="3 4">DSM 100162</strain>
    </source>
</reference>
<dbReference type="EMBL" id="QBKI01000011">
    <property type="protein sequence ID" value="PTX14477.1"/>
    <property type="molecule type" value="Genomic_DNA"/>
</dbReference>
<keyword evidence="1" id="KW-0472">Membrane</keyword>
<name>A0A2T5YD57_9BACT</name>
<feature type="chain" id="PRO_5015457186" evidence="2">
    <location>
        <begin position="19"/>
        <end position="181"/>
    </location>
</feature>
<keyword evidence="4" id="KW-1185">Reference proteome</keyword>
<evidence type="ECO:0000256" key="2">
    <source>
        <dbReference type="SAM" id="SignalP"/>
    </source>
</evidence>
<comment type="caution">
    <text evidence="3">The sequence shown here is derived from an EMBL/GenBank/DDBJ whole genome shotgun (WGS) entry which is preliminary data.</text>
</comment>
<feature type="signal peptide" evidence="2">
    <location>
        <begin position="1"/>
        <end position="18"/>
    </location>
</feature>
<keyword evidence="1" id="KW-1133">Transmembrane helix</keyword>